<name>A0A6A0BEI2_9LACT</name>
<dbReference type="Proteomes" id="UP000480303">
    <property type="component" value="Unassembled WGS sequence"/>
</dbReference>
<proteinExistence type="predicted"/>
<gene>
    <name evidence="1" type="ORF">Hs30E_12890</name>
</gene>
<protein>
    <recommendedName>
        <fullName evidence="3">Phage protein</fullName>
    </recommendedName>
</protein>
<reference evidence="1 2" key="1">
    <citation type="submission" date="2020-02" db="EMBL/GenBank/DDBJ databases">
        <title>Draft genome sequence of Lactococcus sp. Hs30E4-3.</title>
        <authorList>
            <person name="Noda S."/>
            <person name="Yuki M."/>
            <person name="Ohkuma M."/>
        </authorList>
    </citation>
    <scope>NUCLEOTIDE SEQUENCE [LARGE SCALE GENOMIC DNA]</scope>
    <source>
        <strain evidence="1 2">Hs30E4-3</strain>
    </source>
</reference>
<evidence type="ECO:0000313" key="2">
    <source>
        <dbReference type="Proteomes" id="UP000480303"/>
    </source>
</evidence>
<comment type="caution">
    <text evidence="1">The sequence shown here is derived from an EMBL/GenBank/DDBJ whole genome shotgun (WGS) entry which is preliminary data.</text>
</comment>
<organism evidence="1 2">
    <name type="scientific">Pseudolactococcus hodotermopsidis</name>
    <dbReference type="NCBI Taxonomy" id="2709157"/>
    <lineage>
        <taxon>Bacteria</taxon>
        <taxon>Bacillati</taxon>
        <taxon>Bacillota</taxon>
        <taxon>Bacilli</taxon>
        <taxon>Lactobacillales</taxon>
        <taxon>Streptococcaceae</taxon>
        <taxon>Pseudolactococcus</taxon>
    </lineage>
</organism>
<keyword evidence="2" id="KW-1185">Reference proteome</keyword>
<dbReference type="RefSeq" id="WP_172209037.1">
    <property type="nucleotide sequence ID" value="NZ_BLLI01000037.1"/>
</dbReference>
<sequence>MKDMMTEVFQVLSGKSELADVVIKSFEPPETLTDNASSIVIVPVGSPEQAMAGSDKFLAKRFVYQINVETSDRIETKRLAKAVEGAMLSMKFVQLSGGLDEYFSETKRYVDARRYVGVSKLYADY</sequence>
<dbReference type="AlphaFoldDB" id="A0A6A0BEI2"/>
<dbReference type="EMBL" id="BLLI01000037">
    <property type="protein sequence ID" value="GFH42738.1"/>
    <property type="molecule type" value="Genomic_DNA"/>
</dbReference>
<evidence type="ECO:0008006" key="3">
    <source>
        <dbReference type="Google" id="ProtNLM"/>
    </source>
</evidence>
<evidence type="ECO:0000313" key="1">
    <source>
        <dbReference type="EMBL" id="GFH42738.1"/>
    </source>
</evidence>
<accession>A0A6A0BEI2</accession>